<name>A0AAV7VFX8_PLEWA</name>
<proteinExistence type="predicted"/>
<evidence type="ECO:0000313" key="1">
    <source>
        <dbReference type="EMBL" id="KAJ1199806.1"/>
    </source>
</evidence>
<dbReference type="AlphaFoldDB" id="A0AAV7VFX8"/>
<gene>
    <name evidence="1" type="ORF">NDU88_003638</name>
</gene>
<evidence type="ECO:0000313" key="2">
    <source>
        <dbReference type="Proteomes" id="UP001066276"/>
    </source>
</evidence>
<organism evidence="1 2">
    <name type="scientific">Pleurodeles waltl</name>
    <name type="common">Iberian ribbed newt</name>
    <dbReference type="NCBI Taxonomy" id="8319"/>
    <lineage>
        <taxon>Eukaryota</taxon>
        <taxon>Metazoa</taxon>
        <taxon>Chordata</taxon>
        <taxon>Craniata</taxon>
        <taxon>Vertebrata</taxon>
        <taxon>Euteleostomi</taxon>
        <taxon>Amphibia</taxon>
        <taxon>Batrachia</taxon>
        <taxon>Caudata</taxon>
        <taxon>Salamandroidea</taxon>
        <taxon>Salamandridae</taxon>
        <taxon>Pleurodelinae</taxon>
        <taxon>Pleurodeles</taxon>
    </lineage>
</organism>
<protein>
    <submittedName>
        <fullName evidence="1">Uncharacterized protein</fullName>
    </submittedName>
</protein>
<accession>A0AAV7VFX8</accession>
<dbReference type="EMBL" id="JANPWB010000003">
    <property type="protein sequence ID" value="KAJ1199806.1"/>
    <property type="molecule type" value="Genomic_DNA"/>
</dbReference>
<dbReference type="Proteomes" id="UP001066276">
    <property type="component" value="Chromosome 2_1"/>
</dbReference>
<keyword evidence="2" id="KW-1185">Reference proteome</keyword>
<comment type="caution">
    <text evidence="1">The sequence shown here is derived from an EMBL/GenBank/DDBJ whole genome shotgun (WGS) entry which is preliminary data.</text>
</comment>
<sequence>MGLLQRVSWPAGPLGVGVQVLTAWVGERGYTNAPLPARPRGRALRCHGRLQVGARLVGDPPYFWWCILGALPDALRVGLLLRPAYTTPAAGARGCDCGGYGWARGTAPTLEDLGAAGWGPSSLISAETCCGGGGCRRLAAPPPIFDGVFWGPCLTAREWASCCSLREQRLRLVTHGCGVGGRG</sequence>
<reference evidence="1" key="1">
    <citation type="journal article" date="2022" name="bioRxiv">
        <title>Sequencing and chromosome-scale assembly of the giantPleurodeles waltlgenome.</title>
        <authorList>
            <person name="Brown T."/>
            <person name="Elewa A."/>
            <person name="Iarovenko S."/>
            <person name="Subramanian E."/>
            <person name="Araus A.J."/>
            <person name="Petzold A."/>
            <person name="Susuki M."/>
            <person name="Suzuki K.-i.T."/>
            <person name="Hayashi T."/>
            <person name="Toyoda A."/>
            <person name="Oliveira C."/>
            <person name="Osipova E."/>
            <person name="Leigh N.D."/>
            <person name="Simon A."/>
            <person name="Yun M.H."/>
        </authorList>
    </citation>
    <scope>NUCLEOTIDE SEQUENCE</scope>
    <source>
        <strain evidence="1">20211129_DDA</strain>
        <tissue evidence="1">Liver</tissue>
    </source>
</reference>